<organism evidence="3">
    <name type="scientific">Perkinsus marinus (strain ATCC 50983 / TXsc)</name>
    <dbReference type="NCBI Taxonomy" id="423536"/>
    <lineage>
        <taxon>Eukaryota</taxon>
        <taxon>Sar</taxon>
        <taxon>Alveolata</taxon>
        <taxon>Perkinsozoa</taxon>
        <taxon>Perkinsea</taxon>
        <taxon>Perkinsida</taxon>
        <taxon>Perkinsidae</taxon>
        <taxon>Perkinsus</taxon>
    </lineage>
</organism>
<reference evidence="2 3" key="1">
    <citation type="submission" date="2008-07" db="EMBL/GenBank/DDBJ databases">
        <authorList>
            <person name="El-Sayed N."/>
            <person name="Caler E."/>
            <person name="Inman J."/>
            <person name="Amedeo P."/>
            <person name="Hass B."/>
            <person name="Wortman J."/>
        </authorList>
    </citation>
    <scope>NUCLEOTIDE SEQUENCE [LARGE SCALE GENOMIC DNA]</scope>
    <source>
        <strain evidence="3">ATCC 50983 / TXsc</strain>
    </source>
</reference>
<sequence length="40" mass="4596">VVFPLALLHPLQLIITTHMSPSDIYVWYCPHTRSVDELSC</sequence>
<dbReference type="RefSeq" id="XP_002774344.1">
    <property type="nucleotide sequence ID" value="XM_002774298.1"/>
</dbReference>
<dbReference type="EMBL" id="GG680784">
    <property type="protein sequence ID" value="EER06160.1"/>
    <property type="molecule type" value="Genomic_DNA"/>
</dbReference>
<dbReference type="GeneID" id="9065037"/>
<proteinExistence type="predicted"/>
<evidence type="ECO:0000313" key="2">
    <source>
        <dbReference type="EMBL" id="EER06160.1"/>
    </source>
</evidence>
<dbReference type="InParanoid" id="C5LAT3"/>
<protein>
    <submittedName>
        <fullName evidence="2">Uncharacterized protein</fullName>
    </submittedName>
</protein>
<name>C5LAT3_PERM5</name>
<dbReference type="Proteomes" id="UP000007800">
    <property type="component" value="Unassembled WGS sequence"/>
</dbReference>
<evidence type="ECO:0000313" key="3">
    <source>
        <dbReference type="Proteomes" id="UP000007800"/>
    </source>
</evidence>
<feature type="signal peptide" evidence="1">
    <location>
        <begin position="1"/>
        <end position="19"/>
    </location>
</feature>
<evidence type="ECO:0000256" key="1">
    <source>
        <dbReference type="SAM" id="SignalP"/>
    </source>
</evidence>
<gene>
    <name evidence="2" type="ORF">Pmar_PMAR008292</name>
</gene>
<keyword evidence="3" id="KW-1185">Reference proteome</keyword>
<keyword evidence="1" id="KW-0732">Signal</keyword>
<dbReference type="AlphaFoldDB" id="C5LAT3"/>
<accession>C5LAT3</accession>
<feature type="chain" id="PRO_5002954705" evidence="1">
    <location>
        <begin position="20"/>
        <end position="40"/>
    </location>
</feature>
<feature type="non-terminal residue" evidence="2">
    <location>
        <position position="1"/>
    </location>
</feature>